<name>A0A8J5V971_ZIZPA</name>
<evidence type="ECO:0000313" key="3">
    <source>
        <dbReference type="Proteomes" id="UP000729402"/>
    </source>
</evidence>
<organism evidence="2 3">
    <name type="scientific">Zizania palustris</name>
    <name type="common">Northern wild rice</name>
    <dbReference type="NCBI Taxonomy" id="103762"/>
    <lineage>
        <taxon>Eukaryota</taxon>
        <taxon>Viridiplantae</taxon>
        <taxon>Streptophyta</taxon>
        <taxon>Embryophyta</taxon>
        <taxon>Tracheophyta</taxon>
        <taxon>Spermatophyta</taxon>
        <taxon>Magnoliopsida</taxon>
        <taxon>Liliopsida</taxon>
        <taxon>Poales</taxon>
        <taxon>Poaceae</taxon>
        <taxon>BOP clade</taxon>
        <taxon>Oryzoideae</taxon>
        <taxon>Oryzeae</taxon>
        <taxon>Zizaniinae</taxon>
        <taxon>Zizania</taxon>
    </lineage>
</organism>
<sequence length="95" mass="9761">MGGVTSTIAARFAFFPPTPPSYTAEADAATGRLAIPKISRTPARRRRRDGGGGGDASASGAVPAEDEGGTEVVRLRTQPHHTLCLCTASSLQSPP</sequence>
<evidence type="ECO:0000256" key="1">
    <source>
        <dbReference type="SAM" id="MobiDB-lite"/>
    </source>
</evidence>
<protein>
    <submittedName>
        <fullName evidence="2">Uncharacterized protein</fullName>
    </submittedName>
</protein>
<dbReference type="Proteomes" id="UP000729402">
    <property type="component" value="Unassembled WGS sequence"/>
</dbReference>
<reference evidence="2" key="1">
    <citation type="journal article" date="2021" name="bioRxiv">
        <title>Whole Genome Assembly and Annotation of Northern Wild Rice, Zizania palustris L., Supports a Whole Genome Duplication in the Zizania Genus.</title>
        <authorList>
            <person name="Haas M."/>
            <person name="Kono T."/>
            <person name="Macchietto M."/>
            <person name="Millas R."/>
            <person name="McGilp L."/>
            <person name="Shao M."/>
            <person name="Duquette J."/>
            <person name="Hirsch C.N."/>
            <person name="Kimball J."/>
        </authorList>
    </citation>
    <scope>NUCLEOTIDE SEQUENCE</scope>
    <source>
        <tissue evidence="2">Fresh leaf tissue</tissue>
    </source>
</reference>
<feature type="region of interest" description="Disordered" evidence="1">
    <location>
        <begin position="33"/>
        <end position="69"/>
    </location>
</feature>
<gene>
    <name evidence="2" type="ORF">GUJ93_ZPchr0004g38427</name>
</gene>
<dbReference type="AlphaFoldDB" id="A0A8J5V971"/>
<keyword evidence="3" id="KW-1185">Reference proteome</keyword>
<reference evidence="2" key="2">
    <citation type="submission" date="2021-02" db="EMBL/GenBank/DDBJ databases">
        <authorList>
            <person name="Kimball J.A."/>
            <person name="Haas M.W."/>
            <person name="Macchietto M."/>
            <person name="Kono T."/>
            <person name="Duquette J."/>
            <person name="Shao M."/>
        </authorList>
    </citation>
    <scope>NUCLEOTIDE SEQUENCE</scope>
    <source>
        <tissue evidence="2">Fresh leaf tissue</tissue>
    </source>
</reference>
<proteinExistence type="predicted"/>
<comment type="caution">
    <text evidence="2">The sequence shown here is derived from an EMBL/GenBank/DDBJ whole genome shotgun (WGS) entry which is preliminary data.</text>
</comment>
<dbReference type="EMBL" id="JAAALK010000285">
    <property type="protein sequence ID" value="KAG8065522.1"/>
    <property type="molecule type" value="Genomic_DNA"/>
</dbReference>
<accession>A0A8J5V971</accession>
<evidence type="ECO:0000313" key="2">
    <source>
        <dbReference type="EMBL" id="KAG8065522.1"/>
    </source>
</evidence>